<dbReference type="GO" id="GO:0003676">
    <property type="term" value="F:nucleic acid binding"/>
    <property type="evidence" value="ECO:0007669"/>
    <property type="project" value="InterPro"/>
</dbReference>
<keyword evidence="10" id="KW-1185">Reference proteome</keyword>
<evidence type="ECO:0000256" key="1">
    <source>
        <dbReference type="ARBA" id="ARBA00004123"/>
    </source>
</evidence>
<dbReference type="SUPFAM" id="SSF53098">
    <property type="entry name" value="Ribonuclease H-like"/>
    <property type="match status" value="1"/>
</dbReference>
<comment type="caution">
    <text evidence="9">The sequence shown here is derived from an EMBL/GenBank/DDBJ whole genome shotgun (WGS) entry which is preliminary data.</text>
</comment>
<evidence type="ECO:0000256" key="2">
    <source>
        <dbReference type="ARBA" id="ARBA00006357"/>
    </source>
</evidence>
<evidence type="ECO:0000259" key="8">
    <source>
        <dbReference type="SMART" id="SM00479"/>
    </source>
</evidence>
<dbReference type="GO" id="GO:0005634">
    <property type="term" value="C:nucleus"/>
    <property type="evidence" value="ECO:0007669"/>
    <property type="project" value="UniProtKB-SubCell"/>
</dbReference>
<keyword evidence="4" id="KW-0378">Hydrolase</keyword>
<dbReference type="SUPFAM" id="SSF53649">
    <property type="entry name" value="Alkaline phosphatase-like"/>
    <property type="match status" value="1"/>
</dbReference>
<feature type="domain" description="Exonuclease" evidence="8">
    <location>
        <begin position="108"/>
        <end position="268"/>
    </location>
</feature>
<comment type="subcellular location">
    <subcellularLocation>
        <location evidence="1">Nucleus</location>
    </subcellularLocation>
</comment>
<keyword evidence="5" id="KW-0269">Exonuclease</keyword>
<keyword evidence="6" id="KW-0539">Nucleus</keyword>
<dbReference type="InterPro" id="IPR012337">
    <property type="entry name" value="RNaseH-like_sf"/>
</dbReference>
<evidence type="ECO:0000256" key="6">
    <source>
        <dbReference type="ARBA" id="ARBA00023242"/>
    </source>
</evidence>
<dbReference type="VEuPathDB" id="FungiDB:TRICI_001652"/>
<dbReference type="EMBL" id="SWFS01000118">
    <property type="protein sequence ID" value="KAA8916161.1"/>
    <property type="molecule type" value="Genomic_DNA"/>
</dbReference>
<dbReference type="OrthoDB" id="206335at2759"/>
<dbReference type="Pfam" id="PF00929">
    <property type="entry name" value="RNase_T"/>
    <property type="match status" value="1"/>
</dbReference>
<gene>
    <name evidence="9" type="ORF">TRICI_001652</name>
</gene>
<dbReference type="Gene3D" id="3.30.420.10">
    <property type="entry name" value="Ribonuclease H-like superfamily/Ribonuclease H"/>
    <property type="match status" value="1"/>
</dbReference>
<dbReference type="PANTHER" id="PTHR12801:SF115">
    <property type="entry name" value="FI18136P1-RELATED"/>
    <property type="match status" value="1"/>
</dbReference>
<name>A0A642V8M2_9ASCO</name>
<dbReference type="GO" id="GO:0019637">
    <property type="term" value="P:organophosphate metabolic process"/>
    <property type="evidence" value="ECO:0007669"/>
    <property type="project" value="UniProtKB-ARBA"/>
</dbReference>
<reference evidence="9" key="1">
    <citation type="journal article" date="2019" name="G3 (Bethesda)">
        <title>Genome Assemblies of Two Rare Opportunistic Yeast Pathogens: Diutina rugosa (syn. Candida rugosa) and Trichomonascus ciferrii (syn. Candida ciferrii).</title>
        <authorList>
            <person name="Mixao V."/>
            <person name="Saus E."/>
            <person name="Hansen A.P."/>
            <person name="Lass-Florl C."/>
            <person name="Gabaldon T."/>
        </authorList>
    </citation>
    <scope>NUCLEOTIDE SEQUENCE</scope>
    <source>
        <strain evidence="9">CBS 4856</strain>
    </source>
</reference>
<dbReference type="InterPro" id="IPR013520">
    <property type="entry name" value="Ribonucl_H"/>
</dbReference>
<evidence type="ECO:0000313" key="9">
    <source>
        <dbReference type="EMBL" id="KAA8916161.1"/>
    </source>
</evidence>
<feature type="region of interest" description="Disordered" evidence="7">
    <location>
        <begin position="442"/>
        <end position="466"/>
    </location>
</feature>
<sequence>MQAPEKLSFFKEAFGMSWPTRAPGDRTSLYPASNVFVEVPMSNNEVKKLRQKTKNMPKEANLDRLEMTFEQLKDQSYPIHPDTPGITSVEVLPEGWVDVADTPDHSPRVYGLDCEMCVTKNGSEVTRVTLVENETRETVLDELVKPYDEIIDYVTTFSGITREMMENVTTRLPDVQKRLLELISTRDVLVGHSLESDLYALKLRHPKIIDTSMIFHHPRGPPYKAGLKMLTSKYLKREIQSGTNGHDSAEDANACLDLLAAKLGNGMEYGTVKKHNVDLATRLAQADRTVAIVDYGVPRWHNEKAKAVISCTSDDEVVDNAIKCAKTHDFVYTSLRELRVPAGWRTTKDGVETSSEEDLDQSLEKLNTRISRLYKGLPENTALMIWSGHGNPTEMARLQKKRKAFNDEYKIKKWDELENSWTEQDNQSLVHATKIARSGVSFLTVKGEDQPEEDENTPMKRAKSED</sequence>
<dbReference type="AlphaFoldDB" id="A0A642V8M2"/>
<evidence type="ECO:0000256" key="7">
    <source>
        <dbReference type="SAM" id="MobiDB-lite"/>
    </source>
</evidence>
<proteinExistence type="inferred from homology"/>
<evidence type="ECO:0000313" key="10">
    <source>
        <dbReference type="Proteomes" id="UP000761534"/>
    </source>
</evidence>
<dbReference type="InterPro" id="IPR036397">
    <property type="entry name" value="RNaseH_sf"/>
</dbReference>
<dbReference type="InterPro" id="IPR047021">
    <property type="entry name" value="REXO1/3/4-like"/>
</dbReference>
<dbReference type="GO" id="GO:0004527">
    <property type="term" value="F:exonuclease activity"/>
    <property type="evidence" value="ECO:0007669"/>
    <property type="project" value="UniProtKB-KW"/>
</dbReference>
<keyword evidence="3" id="KW-0540">Nuclease</keyword>
<dbReference type="Proteomes" id="UP000761534">
    <property type="component" value="Unassembled WGS sequence"/>
</dbReference>
<dbReference type="InterPro" id="IPR017850">
    <property type="entry name" value="Alkaline_phosphatase_core_sf"/>
</dbReference>
<comment type="similarity">
    <text evidence="2">Belongs to the REXO1/REXO3 family.</text>
</comment>
<dbReference type="PANTHER" id="PTHR12801">
    <property type="entry name" value="RNA EXONUCLEASE REXO1 / RECO3 FAMILY MEMBER-RELATED"/>
    <property type="match status" value="1"/>
</dbReference>
<evidence type="ECO:0000256" key="5">
    <source>
        <dbReference type="ARBA" id="ARBA00022839"/>
    </source>
</evidence>
<evidence type="ECO:0000256" key="3">
    <source>
        <dbReference type="ARBA" id="ARBA00022722"/>
    </source>
</evidence>
<accession>A0A642V8M2</accession>
<dbReference type="CDD" id="cd06145">
    <property type="entry name" value="REX1_like"/>
    <property type="match status" value="1"/>
</dbReference>
<protein>
    <recommendedName>
        <fullName evidence="8">Exonuclease domain-containing protein</fullName>
    </recommendedName>
</protein>
<dbReference type="InterPro" id="IPR034922">
    <property type="entry name" value="REX1-like_exo"/>
</dbReference>
<dbReference type="SMART" id="SM00479">
    <property type="entry name" value="EXOIII"/>
    <property type="match status" value="1"/>
</dbReference>
<organism evidence="9 10">
    <name type="scientific">Trichomonascus ciferrii</name>
    <dbReference type="NCBI Taxonomy" id="44093"/>
    <lineage>
        <taxon>Eukaryota</taxon>
        <taxon>Fungi</taxon>
        <taxon>Dikarya</taxon>
        <taxon>Ascomycota</taxon>
        <taxon>Saccharomycotina</taxon>
        <taxon>Dipodascomycetes</taxon>
        <taxon>Dipodascales</taxon>
        <taxon>Trichomonascaceae</taxon>
        <taxon>Trichomonascus</taxon>
        <taxon>Trichomonascus ciferrii complex</taxon>
    </lineage>
</organism>
<dbReference type="FunFam" id="3.30.420.10:FF:000019">
    <property type="entry name" value="RNA exonuclease NEF-sp"/>
    <property type="match status" value="1"/>
</dbReference>
<evidence type="ECO:0000256" key="4">
    <source>
        <dbReference type="ARBA" id="ARBA00022801"/>
    </source>
</evidence>